<name>A0A7S3VAI3_9STRA</name>
<keyword evidence="2" id="KW-0732">Signal</keyword>
<accession>A0A7S3VAI3</accession>
<protein>
    <submittedName>
        <fullName evidence="3">Uncharacterized protein</fullName>
    </submittedName>
</protein>
<reference evidence="3" key="1">
    <citation type="submission" date="2021-01" db="EMBL/GenBank/DDBJ databases">
        <authorList>
            <person name="Corre E."/>
            <person name="Pelletier E."/>
            <person name="Niang G."/>
            <person name="Scheremetjew M."/>
            <person name="Finn R."/>
            <person name="Kale V."/>
            <person name="Holt S."/>
            <person name="Cochrane G."/>
            <person name="Meng A."/>
            <person name="Brown T."/>
            <person name="Cohen L."/>
        </authorList>
    </citation>
    <scope>NUCLEOTIDE SEQUENCE</scope>
    <source>
        <strain evidence="3">MM31A-1</strain>
    </source>
</reference>
<feature type="chain" id="PRO_5031460860" evidence="2">
    <location>
        <begin position="25"/>
        <end position="499"/>
    </location>
</feature>
<evidence type="ECO:0000313" key="3">
    <source>
        <dbReference type="EMBL" id="CAE0468272.1"/>
    </source>
</evidence>
<dbReference type="EMBL" id="HBIO01017071">
    <property type="protein sequence ID" value="CAE0468272.1"/>
    <property type="molecule type" value="Transcribed_RNA"/>
</dbReference>
<feature type="region of interest" description="Disordered" evidence="1">
    <location>
        <begin position="457"/>
        <end position="499"/>
    </location>
</feature>
<proteinExistence type="predicted"/>
<feature type="signal peptide" evidence="2">
    <location>
        <begin position="1"/>
        <end position="24"/>
    </location>
</feature>
<gene>
    <name evidence="3" type="ORF">CDEB00056_LOCUS13125</name>
</gene>
<sequence>MTISIRLITFAFIFFVASLSGSFALEASFTHAPDKDTGSTDGPLPQSQKQRDQLTQLDQMIAKATNPQETLMKLAEANGMKPEELGELLMRNRRDMEMAQGGSSGGGGGSGVMDSLPRKMIRILATFAMVAFKSASANPRAATLVILVFFSIAYLSISAPRNGVLISRGTTLLSPPGDFLKAYPSNDRFNGLKSSMNGVKSGSLSKIILDEEGHDGVRTIPLSTKQKKTLSHVVSAKKSIPFEALLPSEEELDLMCEKEKESKAFASMDEESIVKLVEGKAWEECVDMAFSSAEDIITARRFSEFIPEPSSRIRFLPRSGLKKDAATMVVKGMGNFGRYGIQPLRVASEVETEDISSVVFYTLKGGHFDGEMKVSVERCIDEDDDTNIAISVSLAIPKSGRKINARLASKIVDSLATSIANSTMTVAKQTLSRRLQSTLYRGKARSRATEKRQIAFNNMKKMEDMARERRRRWQRGNSDAGRYRPSGFRKPEGGPSRAF</sequence>
<dbReference type="AlphaFoldDB" id="A0A7S3VAI3"/>
<organism evidence="3">
    <name type="scientific">Chaetoceros debilis</name>
    <dbReference type="NCBI Taxonomy" id="122233"/>
    <lineage>
        <taxon>Eukaryota</taxon>
        <taxon>Sar</taxon>
        <taxon>Stramenopiles</taxon>
        <taxon>Ochrophyta</taxon>
        <taxon>Bacillariophyta</taxon>
        <taxon>Coscinodiscophyceae</taxon>
        <taxon>Chaetocerotophycidae</taxon>
        <taxon>Chaetocerotales</taxon>
        <taxon>Chaetocerotaceae</taxon>
        <taxon>Chaetoceros</taxon>
    </lineage>
</organism>
<evidence type="ECO:0000256" key="2">
    <source>
        <dbReference type="SAM" id="SignalP"/>
    </source>
</evidence>
<evidence type="ECO:0000256" key="1">
    <source>
        <dbReference type="SAM" id="MobiDB-lite"/>
    </source>
</evidence>